<evidence type="ECO:0000256" key="5">
    <source>
        <dbReference type="ARBA" id="ARBA00022777"/>
    </source>
</evidence>
<dbReference type="CDD" id="cd16922">
    <property type="entry name" value="HATPase_EvgS-ArcB-TorS-like"/>
    <property type="match status" value="1"/>
</dbReference>
<dbReference type="SMART" id="SM00388">
    <property type="entry name" value="HisKA"/>
    <property type="match status" value="1"/>
</dbReference>
<evidence type="ECO:0000256" key="6">
    <source>
        <dbReference type="ARBA" id="ARBA00023012"/>
    </source>
</evidence>
<evidence type="ECO:0000256" key="8">
    <source>
        <dbReference type="SAM" id="Phobius"/>
    </source>
</evidence>
<dbReference type="InterPro" id="IPR003661">
    <property type="entry name" value="HisK_dim/P_dom"/>
</dbReference>
<dbReference type="Proteomes" id="UP000658514">
    <property type="component" value="Unassembled WGS sequence"/>
</dbReference>
<organism evidence="11 12">
    <name type="scientific">Calothrix parietina FACHB-288</name>
    <dbReference type="NCBI Taxonomy" id="2692896"/>
    <lineage>
        <taxon>Bacteria</taxon>
        <taxon>Bacillati</taxon>
        <taxon>Cyanobacteriota</taxon>
        <taxon>Cyanophyceae</taxon>
        <taxon>Nostocales</taxon>
        <taxon>Calotrichaceae</taxon>
        <taxon>Calothrix</taxon>
    </lineage>
</organism>
<dbReference type="PROSITE" id="PS50109">
    <property type="entry name" value="HIS_KIN"/>
    <property type="match status" value="1"/>
</dbReference>
<evidence type="ECO:0000256" key="4">
    <source>
        <dbReference type="ARBA" id="ARBA00022679"/>
    </source>
</evidence>
<name>A0ABR8AEU3_9CYAN</name>
<dbReference type="InterPro" id="IPR003594">
    <property type="entry name" value="HATPase_dom"/>
</dbReference>
<keyword evidence="8" id="KW-0472">Membrane</keyword>
<keyword evidence="6" id="KW-0902">Two-component regulatory system</keyword>
<sequence length="947" mass="107369">MMRRKYVVIMPIVLQFWGTVGIFGSLSVHNAQAGQNLATQLESEICDRIDKYLGKYLKTPQPIDQLGLLSVSDLQAAKNYLWEQMQVWQIGDRYFTHPQGELIAIEQLNRGALLMPAVSRVQGMSTLYVYATNSSVKRRYFQKVNNRHELRMNWLIVGFIHKANWLKQLKPLQNINLLSLVAFLIVAQFAIAITWLTIKLIMQLNKSSKTATNKTDSETVVNNELNQLNISENHPHSEPQKSYTVLPKKSPALNRVLSVNQNPASIFLTAIPQGKNLTKTASDREDMHRLDQQIFSQQFTTSSRVTLAAFKQMYLNENEAKDQDIDKKQFVFKYGLPGAKALPGQSFRVKEIGVRQPEKTILIEALKMPIYDELRNMKDEVHNSQEVNQQQKNDKVLTQYNRLLESQVRKRTQELLKVIQQLQTTQKQLIQSQKIAARGRLAAERANRAKSKFLANMSHELRTPLNAILGFTQVMNNDNSLSAENKENLAIINRAGEHLLNLINDILEMSKIEAGKTSLNIKSFDLIRLLTSLEEMFALRAAAKDLRLVFEYAPNLPRYVQTDESKLRQILLNLLGNAIKFTRKGNVIVRVSGGTLEDRDLRLYFEVEDTGPGIDPQEIHLLFEAFGQTETGRQSQQGTGLGLTISRKYIQMLGGDITVTSNPGEGSKFTFDIQISPACTSEIQNQQNKQKILGLAANQGEYRILVVDDVKESRLVLVKMLTAIGFIVQEATNGQEAIAQSLAWKPHLIFMDMRMPIMDGYEATKAIKKQIQIGYKEKNFTPKLGNLTNQLTDQLLTIPGFTNRETSHVPIIVALTASAFEEERQKILSIGCDDFIRKPFTQEVLLEKISEHLGVKYVSPDETVNPAASQETDIFPSEAEVIWHLSQMPQPWLTNIRHAAASCSDDMILELLAQLPPEQSQIFRVLGELAHNYQFEKIMELTRTKAE</sequence>
<dbReference type="Pfam" id="PF00512">
    <property type="entry name" value="HisKA"/>
    <property type="match status" value="1"/>
</dbReference>
<dbReference type="InterPro" id="IPR001789">
    <property type="entry name" value="Sig_transdc_resp-reg_receiver"/>
</dbReference>
<dbReference type="PRINTS" id="PR00344">
    <property type="entry name" value="BCTRLSENSOR"/>
</dbReference>
<dbReference type="PANTHER" id="PTHR43047">
    <property type="entry name" value="TWO-COMPONENT HISTIDINE PROTEIN KINASE"/>
    <property type="match status" value="1"/>
</dbReference>
<keyword evidence="8" id="KW-1133">Transmembrane helix</keyword>
<reference evidence="11 12" key="1">
    <citation type="journal article" date="2020" name="ISME J.">
        <title>Comparative genomics reveals insights into cyanobacterial evolution and habitat adaptation.</title>
        <authorList>
            <person name="Chen M.Y."/>
            <person name="Teng W.K."/>
            <person name="Zhao L."/>
            <person name="Hu C.X."/>
            <person name="Zhou Y.K."/>
            <person name="Han B.P."/>
            <person name="Song L.R."/>
            <person name="Shu W.S."/>
        </authorList>
    </citation>
    <scope>NUCLEOTIDE SEQUENCE [LARGE SCALE GENOMIC DNA]</scope>
    <source>
        <strain evidence="11 12">FACHB-288</strain>
    </source>
</reference>
<keyword evidence="5" id="KW-0418">Kinase</keyword>
<keyword evidence="8" id="KW-0812">Transmembrane</keyword>
<dbReference type="SUPFAM" id="SSF47384">
    <property type="entry name" value="Homodimeric domain of signal transducing histidine kinase"/>
    <property type="match status" value="1"/>
</dbReference>
<proteinExistence type="predicted"/>
<evidence type="ECO:0000313" key="11">
    <source>
        <dbReference type="EMBL" id="MBD2198546.1"/>
    </source>
</evidence>
<dbReference type="InterPro" id="IPR036097">
    <property type="entry name" value="HisK_dim/P_sf"/>
</dbReference>
<evidence type="ECO:0000313" key="12">
    <source>
        <dbReference type="Proteomes" id="UP000658514"/>
    </source>
</evidence>
<dbReference type="SUPFAM" id="SSF55874">
    <property type="entry name" value="ATPase domain of HSP90 chaperone/DNA topoisomerase II/histidine kinase"/>
    <property type="match status" value="1"/>
</dbReference>
<evidence type="ECO:0000256" key="1">
    <source>
        <dbReference type="ARBA" id="ARBA00000085"/>
    </source>
</evidence>
<keyword evidence="12" id="KW-1185">Reference proteome</keyword>
<gene>
    <name evidence="11" type="ORF">H6G24_24175</name>
</gene>
<feature type="domain" description="Histidine kinase" evidence="9">
    <location>
        <begin position="456"/>
        <end position="677"/>
    </location>
</feature>
<dbReference type="Pfam" id="PF02518">
    <property type="entry name" value="HATPase_c"/>
    <property type="match status" value="1"/>
</dbReference>
<dbReference type="Gene3D" id="3.40.50.2300">
    <property type="match status" value="1"/>
</dbReference>
<protein>
    <recommendedName>
        <fullName evidence="2">histidine kinase</fullName>
        <ecNumber evidence="2">2.7.13.3</ecNumber>
    </recommendedName>
</protein>
<comment type="caution">
    <text evidence="11">The sequence shown here is derived from an EMBL/GenBank/DDBJ whole genome shotgun (WGS) entry which is preliminary data.</text>
</comment>
<evidence type="ECO:0000259" key="9">
    <source>
        <dbReference type="PROSITE" id="PS50109"/>
    </source>
</evidence>
<evidence type="ECO:0000256" key="3">
    <source>
        <dbReference type="ARBA" id="ARBA00022553"/>
    </source>
</evidence>
<evidence type="ECO:0000256" key="2">
    <source>
        <dbReference type="ARBA" id="ARBA00012438"/>
    </source>
</evidence>
<dbReference type="Pfam" id="PF00072">
    <property type="entry name" value="Response_reg"/>
    <property type="match status" value="1"/>
</dbReference>
<dbReference type="PROSITE" id="PS50110">
    <property type="entry name" value="RESPONSE_REGULATORY"/>
    <property type="match status" value="1"/>
</dbReference>
<dbReference type="SMART" id="SM00448">
    <property type="entry name" value="REC"/>
    <property type="match status" value="1"/>
</dbReference>
<dbReference type="CDD" id="cd00082">
    <property type="entry name" value="HisKA"/>
    <property type="match status" value="1"/>
</dbReference>
<dbReference type="EMBL" id="JACJQH010000043">
    <property type="protein sequence ID" value="MBD2198546.1"/>
    <property type="molecule type" value="Genomic_DNA"/>
</dbReference>
<accession>A0ABR8AEU3</accession>
<dbReference type="InterPro" id="IPR036890">
    <property type="entry name" value="HATPase_C_sf"/>
</dbReference>
<evidence type="ECO:0000259" key="10">
    <source>
        <dbReference type="PROSITE" id="PS50110"/>
    </source>
</evidence>
<dbReference type="Gene3D" id="1.10.287.130">
    <property type="match status" value="1"/>
</dbReference>
<evidence type="ECO:0000256" key="7">
    <source>
        <dbReference type="PROSITE-ProRule" id="PRU00169"/>
    </source>
</evidence>
<dbReference type="SMART" id="SM00387">
    <property type="entry name" value="HATPase_c"/>
    <property type="match status" value="1"/>
</dbReference>
<keyword evidence="4" id="KW-0808">Transferase</keyword>
<dbReference type="EC" id="2.7.13.3" evidence="2"/>
<feature type="modified residue" description="4-aspartylphosphate" evidence="7">
    <location>
        <position position="752"/>
    </location>
</feature>
<dbReference type="PANTHER" id="PTHR43047:SF72">
    <property type="entry name" value="OSMOSENSING HISTIDINE PROTEIN KINASE SLN1"/>
    <property type="match status" value="1"/>
</dbReference>
<keyword evidence="3 7" id="KW-0597">Phosphoprotein</keyword>
<dbReference type="Gene3D" id="3.30.565.10">
    <property type="entry name" value="Histidine kinase-like ATPase, C-terminal domain"/>
    <property type="match status" value="1"/>
</dbReference>
<dbReference type="CDD" id="cd17546">
    <property type="entry name" value="REC_hyHK_CKI1_RcsC-like"/>
    <property type="match status" value="1"/>
</dbReference>
<dbReference type="SUPFAM" id="SSF52172">
    <property type="entry name" value="CheY-like"/>
    <property type="match status" value="1"/>
</dbReference>
<feature type="transmembrane region" description="Helical" evidence="8">
    <location>
        <begin position="177"/>
        <end position="198"/>
    </location>
</feature>
<comment type="catalytic activity">
    <reaction evidence="1">
        <text>ATP + protein L-histidine = ADP + protein N-phospho-L-histidine.</text>
        <dbReference type="EC" id="2.7.13.3"/>
    </reaction>
</comment>
<dbReference type="InterPro" id="IPR004358">
    <property type="entry name" value="Sig_transdc_His_kin-like_C"/>
</dbReference>
<dbReference type="InterPro" id="IPR005467">
    <property type="entry name" value="His_kinase_dom"/>
</dbReference>
<feature type="domain" description="Response regulatory" evidence="10">
    <location>
        <begin position="703"/>
        <end position="853"/>
    </location>
</feature>
<dbReference type="InterPro" id="IPR011006">
    <property type="entry name" value="CheY-like_superfamily"/>
</dbReference>